<dbReference type="EMBL" id="VICB01000022">
    <property type="protein sequence ID" value="TQD41759.1"/>
    <property type="molecule type" value="Genomic_DNA"/>
</dbReference>
<evidence type="ECO:0000313" key="3">
    <source>
        <dbReference type="Proteomes" id="UP000319010"/>
    </source>
</evidence>
<dbReference type="AlphaFoldDB" id="A0A507ZW83"/>
<protein>
    <recommendedName>
        <fullName evidence="1">TY-Chap N-terminal domain-containing protein</fullName>
    </recommendedName>
</protein>
<evidence type="ECO:0000313" key="2">
    <source>
        <dbReference type="EMBL" id="TQD41759.1"/>
    </source>
</evidence>
<dbReference type="InterPro" id="IPR054344">
    <property type="entry name" value="TY-Chap_N"/>
</dbReference>
<dbReference type="Proteomes" id="UP000319010">
    <property type="component" value="Unassembled WGS sequence"/>
</dbReference>
<name>A0A507ZW83_9ACTO</name>
<reference evidence="2 3" key="1">
    <citation type="submission" date="2019-06" db="EMBL/GenBank/DDBJ databases">
        <title>Draft genome sequence of Actinomyces johnsonii CCUG 34287T.</title>
        <authorList>
            <person name="Salva-Serra F."/>
            <person name="Cardew S."/>
            <person name="Moore E."/>
        </authorList>
    </citation>
    <scope>NUCLEOTIDE SEQUENCE [LARGE SCALE GENOMIC DNA]</scope>
    <source>
        <strain evidence="2 3">CCUG 34287</strain>
    </source>
</reference>
<organism evidence="2 3">
    <name type="scientific">Actinomyces johnsonii</name>
    <dbReference type="NCBI Taxonomy" id="544581"/>
    <lineage>
        <taxon>Bacteria</taxon>
        <taxon>Bacillati</taxon>
        <taxon>Actinomycetota</taxon>
        <taxon>Actinomycetes</taxon>
        <taxon>Actinomycetales</taxon>
        <taxon>Actinomycetaceae</taxon>
        <taxon>Actinomyces</taxon>
    </lineage>
</organism>
<dbReference type="Pfam" id="PF22552">
    <property type="entry name" value="TY-Chap3"/>
    <property type="match status" value="1"/>
</dbReference>
<comment type="caution">
    <text evidence="2">The sequence shown here is derived from an EMBL/GenBank/DDBJ whole genome shotgun (WGS) entry which is preliminary data.</text>
</comment>
<proteinExistence type="predicted"/>
<accession>A0A507ZW83</accession>
<dbReference type="RefSeq" id="WP_009233736.1">
    <property type="nucleotide sequence ID" value="NZ_CAURQG010000018.1"/>
</dbReference>
<gene>
    <name evidence="2" type="ORF">FK256_12225</name>
</gene>
<sequence>MSEISLSHALSRTFEERVDLGSWARFTPSLAGFLDEVCMPASRSAAQRGEAPESVAEAVFDPAGGTLLLTAPTPIVKAEELTQEGRWTRLLSRLTMAAPPTPSPDLPGVVLVGRSDGVEVSLPELDAQGRVLLGPTERRILGRIGWQETGHVFSRLLTDNDETAELVTRILIEVLEVAHPADLDYLLRAHSDVS</sequence>
<evidence type="ECO:0000259" key="1">
    <source>
        <dbReference type="Pfam" id="PF22552"/>
    </source>
</evidence>
<feature type="domain" description="TY-Chap N-terminal" evidence="1">
    <location>
        <begin position="92"/>
        <end position="183"/>
    </location>
</feature>